<evidence type="ECO:0000313" key="14">
    <source>
        <dbReference type="Proteomes" id="UP000469523"/>
    </source>
</evidence>
<accession>A0A6N7XNX1</accession>
<dbReference type="InterPro" id="IPR001367">
    <property type="entry name" value="Fe_dep_repressor"/>
</dbReference>
<dbReference type="GO" id="GO:0046914">
    <property type="term" value="F:transition metal ion binding"/>
    <property type="evidence" value="ECO:0007669"/>
    <property type="project" value="InterPro"/>
</dbReference>
<dbReference type="GO" id="GO:0003677">
    <property type="term" value="F:DNA binding"/>
    <property type="evidence" value="ECO:0007669"/>
    <property type="project" value="UniProtKB-KW"/>
</dbReference>
<evidence type="ECO:0000313" key="13">
    <source>
        <dbReference type="EMBL" id="MSU02522.1"/>
    </source>
</evidence>
<reference evidence="13 14" key="1">
    <citation type="submission" date="2019-09" db="EMBL/GenBank/DDBJ databases">
        <title>In-depth cultivation of the pig gut microbiome towards novel bacterial diversity and tailored functional studies.</title>
        <authorList>
            <person name="Wylensek D."/>
            <person name="Hitch T.C.A."/>
            <person name="Clavel T."/>
        </authorList>
    </citation>
    <scope>NUCLEOTIDE SEQUENCE [LARGE SCALE GENOMIC DNA]</scope>
    <source>
        <strain evidence="13 14">WCA3-693-APC-4?</strain>
    </source>
</reference>
<comment type="subcellular location">
    <subcellularLocation>
        <location evidence="1">Cytoplasm</location>
    </subcellularLocation>
</comment>
<dbReference type="Pfam" id="PF02742">
    <property type="entry name" value="Fe_dep_repr_C"/>
    <property type="match status" value="1"/>
</dbReference>
<evidence type="ECO:0000256" key="6">
    <source>
        <dbReference type="ARBA" id="ARBA00023015"/>
    </source>
</evidence>
<dbReference type="InterPro" id="IPR022689">
    <property type="entry name" value="Iron_dep_repressor"/>
</dbReference>
<dbReference type="InterPro" id="IPR022687">
    <property type="entry name" value="HTH_DTXR"/>
</dbReference>
<evidence type="ECO:0000256" key="11">
    <source>
        <dbReference type="ARBA" id="ARBA00032593"/>
    </source>
</evidence>
<dbReference type="GO" id="GO:0003700">
    <property type="term" value="F:DNA-binding transcription factor activity"/>
    <property type="evidence" value="ECO:0007669"/>
    <property type="project" value="InterPro"/>
</dbReference>
<dbReference type="AlphaFoldDB" id="A0A6N7XNX1"/>
<keyword evidence="5" id="KW-0678">Repressor</keyword>
<dbReference type="EMBL" id="VUNQ01000035">
    <property type="protein sequence ID" value="MSU02522.1"/>
    <property type="molecule type" value="Genomic_DNA"/>
</dbReference>
<proteinExistence type="inferred from homology"/>
<organism evidence="13 14">
    <name type="scientific">Tissierella pigra</name>
    <dbReference type="NCBI Taxonomy" id="2607614"/>
    <lineage>
        <taxon>Bacteria</taxon>
        <taxon>Bacillati</taxon>
        <taxon>Bacillota</taxon>
        <taxon>Tissierellia</taxon>
        <taxon>Tissierellales</taxon>
        <taxon>Tissierellaceae</taxon>
        <taxon>Tissierella</taxon>
    </lineage>
</organism>
<dbReference type="SUPFAM" id="SSF47979">
    <property type="entry name" value="Iron-dependent repressor protein, dimerization domain"/>
    <property type="match status" value="1"/>
</dbReference>
<dbReference type="GO" id="GO:0046983">
    <property type="term" value="F:protein dimerization activity"/>
    <property type="evidence" value="ECO:0007669"/>
    <property type="project" value="InterPro"/>
</dbReference>
<keyword evidence="10" id="KW-0464">Manganese</keyword>
<dbReference type="Proteomes" id="UP000469523">
    <property type="component" value="Unassembled WGS sequence"/>
</dbReference>
<dbReference type="SUPFAM" id="SSF46785">
    <property type="entry name" value="Winged helix' DNA-binding domain"/>
    <property type="match status" value="1"/>
</dbReference>
<dbReference type="InterPro" id="IPR036388">
    <property type="entry name" value="WH-like_DNA-bd_sf"/>
</dbReference>
<keyword evidence="4" id="KW-0963">Cytoplasm</keyword>
<keyword evidence="14" id="KW-1185">Reference proteome</keyword>
<dbReference type="Pfam" id="PF01325">
    <property type="entry name" value="Fe_dep_repress"/>
    <property type="match status" value="1"/>
</dbReference>
<dbReference type="InterPro" id="IPR050536">
    <property type="entry name" value="DtxR_MntR_Metal-Reg"/>
</dbReference>
<dbReference type="InterPro" id="IPR036421">
    <property type="entry name" value="Fe_dep_repressor_sf"/>
</dbReference>
<evidence type="ECO:0000259" key="12">
    <source>
        <dbReference type="PROSITE" id="PS50944"/>
    </source>
</evidence>
<keyword evidence="7" id="KW-0238">DNA-binding</keyword>
<keyword evidence="8" id="KW-0010">Activator</keyword>
<dbReference type="SMART" id="SM00529">
    <property type="entry name" value="HTH_DTXR"/>
    <property type="match status" value="1"/>
</dbReference>
<keyword evidence="6" id="KW-0805">Transcription regulation</keyword>
<gene>
    <name evidence="13" type="ORF">FYJ83_13760</name>
</gene>
<dbReference type="Gene3D" id="1.10.10.10">
    <property type="entry name" value="Winged helix-like DNA-binding domain superfamily/Winged helix DNA-binding domain"/>
    <property type="match status" value="1"/>
</dbReference>
<evidence type="ECO:0000256" key="4">
    <source>
        <dbReference type="ARBA" id="ARBA00022490"/>
    </source>
</evidence>
<sequence length="133" mass="15504">MNISKEDYLKTIYELGGDKEQVSNKNIATALNISPPSVSEMIKKLLQDGYVEYTVYQGIKLTEYGVTEAKKIRRRHLLWEVFLVEKLGYNSEEVHDEAEKLEHVTNKKLEEKLDEYLNYPKVCPHGSKIIREE</sequence>
<feature type="domain" description="HTH dtxR-type" evidence="12">
    <location>
        <begin position="1"/>
        <end position="62"/>
    </location>
</feature>
<evidence type="ECO:0000256" key="2">
    <source>
        <dbReference type="ARBA" id="ARBA00007871"/>
    </source>
</evidence>
<evidence type="ECO:0000256" key="9">
    <source>
        <dbReference type="ARBA" id="ARBA00023163"/>
    </source>
</evidence>
<evidence type="ECO:0000256" key="5">
    <source>
        <dbReference type="ARBA" id="ARBA00022491"/>
    </source>
</evidence>
<protein>
    <recommendedName>
        <fullName evidence="11">Manganese transport regulator</fullName>
    </recommendedName>
</protein>
<keyword evidence="9" id="KW-0804">Transcription</keyword>
<evidence type="ECO:0000256" key="3">
    <source>
        <dbReference type="ARBA" id="ARBA00011738"/>
    </source>
</evidence>
<comment type="caution">
    <text evidence="13">The sequence shown here is derived from an EMBL/GenBank/DDBJ whole genome shotgun (WGS) entry which is preliminary data.</text>
</comment>
<evidence type="ECO:0000256" key="8">
    <source>
        <dbReference type="ARBA" id="ARBA00023159"/>
    </source>
</evidence>
<evidence type="ECO:0000256" key="1">
    <source>
        <dbReference type="ARBA" id="ARBA00004496"/>
    </source>
</evidence>
<dbReference type="RefSeq" id="WP_154441466.1">
    <property type="nucleotide sequence ID" value="NZ_JAHLPJ010000001.1"/>
</dbReference>
<dbReference type="PROSITE" id="PS50944">
    <property type="entry name" value="HTH_DTXR"/>
    <property type="match status" value="1"/>
</dbReference>
<evidence type="ECO:0000256" key="10">
    <source>
        <dbReference type="ARBA" id="ARBA00023211"/>
    </source>
</evidence>
<dbReference type="Gene3D" id="1.10.60.10">
    <property type="entry name" value="Iron dependent repressor, metal binding and dimerisation domain"/>
    <property type="match status" value="1"/>
</dbReference>
<dbReference type="GO" id="GO:0005737">
    <property type="term" value="C:cytoplasm"/>
    <property type="evidence" value="ECO:0007669"/>
    <property type="project" value="UniProtKB-SubCell"/>
</dbReference>
<comment type="similarity">
    <text evidence="2">Belongs to the DtxR/MntR family.</text>
</comment>
<evidence type="ECO:0000256" key="7">
    <source>
        <dbReference type="ARBA" id="ARBA00023125"/>
    </source>
</evidence>
<name>A0A6N7XNX1_9FIRM</name>
<dbReference type="InterPro" id="IPR036390">
    <property type="entry name" value="WH_DNA-bd_sf"/>
</dbReference>
<comment type="subunit">
    <text evidence="3">Homodimer.</text>
</comment>
<dbReference type="PANTHER" id="PTHR33238:SF11">
    <property type="entry name" value="TRANSCRIPTIONAL REGULATOR MNTR"/>
    <property type="match status" value="1"/>
</dbReference>
<dbReference type="PANTHER" id="PTHR33238">
    <property type="entry name" value="IRON (METAL) DEPENDENT REPRESSOR, DTXR FAMILY"/>
    <property type="match status" value="1"/>
</dbReference>